<dbReference type="Gene3D" id="1.20.58.1310">
    <property type="entry name" value="PRONE domain, subdomain 2"/>
    <property type="match status" value="1"/>
</dbReference>
<dbReference type="OrthoDB" id="1053009at2759"/>
<dbReference type="EMBL" id="LFYR01000643">
    <property type="protein sequence ID" value="KMZ72085.1"/>
    <property type="molecule type" value="Genomic_DNA"/>
</dbReference>
<dbReference type="AlphaFoldDB" id="A0A0K9PV30"/>
<dbReference type="PROSITE" id="PS51334">
    <property type="entry name" value="PRONE"/>
    <property type="match status" value="1"/>
</dbReference>
<dbReference type="PANTHER" id="PTHR33101:SF47">
    <property type="entry name" value="ROP GUANINE NUCLEOTIDE EXCHANGE FACTOR 2-RELATED"/>
    <property type="match status" value="1"/>
</dbReference>
<gene>
    <name evidence="4" type="ORF">ZOSMA_16G00490</name>
</gene>
<comment type="caution">
    <text evidence="4">The sequence shown here is derived from an EMBL/GenBank/DDBJ whole genome shotgun (WGS) entry which is preliminary data.</text>
</comment>
<name>A0A0K9PV30_ZOSMR</name>
<dbReference type="GO" id="GO:0005886">
    <property type="term" value="C:plasma membrane"/>
    <property type="evidence" value="ECO:0000318"/>
    <property type="project" value="GO_Central"/>
</dbReference>
<keyword evidence="1 2" id="KW-0344">Guanine-nucleotide releasing factor</keyword>
<accession>A0A0K9PV30</accession>
<organism evidence="4 5">
    <name type="scientific">Zostera marina</name>
    <name type="common">Eelgrass</name>
    <dbReference type="NCBI Taxonomy" id="29655"/>
    <lineage>
        <taxon>Eukaryota</taxon>
        <taxon>Viridiplantae</taxon>
        <taxon>Streptophyta</taxon>
        <taxon>Embryophyta</taxon>
        <taxon>Tracheophyta</taxon>
        <taxon>Spermatophyta</taxon>
        <taxon>Magnoliopsida</taxon>
        <taxon>Liliopsida</taxon>
        <taxon>Zosteraceae</taxon>
        <taxon>Zostera</taxon>
    </lineage>
</organism>
<evidence type="ECO:0000256" key="2">
    <source>
        <dbReference type="PROSITE-ProRule" id="PRU00663"/>
    </source>
</evidence>
<dbReference type="Pfam" id="PF03759">
    <property type="entry name" value="PRONE"/>
    <property type="match status" value="1"/>
</dbReference>
<dbReference type="Gene3D" id="1.20.58.2010">
    <property type="entry name" value="PRONE domain, subdomain 1"/>
    <property type="match status" value="1"/>
</dbReference>
<evidence type="ECO:0000313" key="4">
    <source>
        <dbReference type="EMBL" id="KMZ72085.1"/>
    </source>
</evidence>
<dbReference type="GO" id="GO:0005085">
    <property type="term" value="F:guanyl-nucleotide exchange factor activity"/>
    <property type="evidence" value="ECO:0000318"/>
    <property type="project" value="GO_Central"/>
</dbReference>
<evidence type="ECO:0000259" key="3">
    <source>
        <dbReference type="PROSITE" id="PS51334"/>
    </source>
</evidence>
<reference evidence="5" key="1">
    <citation type="journal article" date="2016" name="Nature">
        <title>The genome of the seagrass Zostera marina reveals angiosperm adaptation to the sea.</title>
        <authorList>
            <person name="Olsen J.L."/>
            <person name="Rouze P."/>
            <person name="Verhelst B."/>
            <person name="Lin Y.-C."/>
            <person name="Bayer T."/>
            <person name="Collen J."/>
            <person name="Dattolo E."/>
            <person name="De Paoli E."/>
            <person name="Dittami S."/>
            <person name="Maumus F."/>
            <person name="Michel G."/>
            <person name="Kersting A."/>
            <person name="Lauritano C."/>
            <person name="Lohaus R."/>
            <person name="Toepel M."/>
            <person name="Tonon T."/>
            <person name="Vanneste K."/>
            <person name="Amirebrahimi M."/>
            <person name="Brakel J."/>
            <person name="Bostroem C."/>
            <person name="Chovatia M."/>
            <person name="Grimwood J."/>
            <person name="Jenkins J.W."/>
            <person name="Jueterbock A."/>
            <person name="Mraz A."/>
            <person name="Stam W.T."/>
            <person name="Tice H."/>
            <person name="Bornberg-Bauer E."/>
            <person name="Green P.J."/>
            <person name="Pearson G.A."/>
            <person name="Procaccini G."/>
            <person name="Duarte C.M."/>
            <person name="Schmutz J."/>
            <person name="Reusch T.B.H."/>
            <person name="Van de Peer Y."/>
        </authorList>
    </citation>
    <scope>NUCLEOTIDE SEQUENCE [LARGE SCALE GENOMIC DNA]</scope>
    <source>
        <strain evidence="5">cv. Finnish</strain>
    </source>
</reference>
<dbReference type="InterPro" id="IPR038937">
    <property type="entry name" value="RopGEF"/>
</dbReference>
<dbReference type="PANTHER" id="PTHR33101">
    <property type="entry name" value="ROP GUANINE NUCLEOTIDE EXCHANGE FACTOR 1"/>
    <property type="match status" value="1"/>
</dbReference>
<dbReference type="Proteomes" id="UP000036987">
    <property type="component" value="Unassembled WGS sequence"/>
</dbReference>
<feature type="domain" description="PRONE" evidence="3">
    <location>
        <begin position="10"/>
        <end position="367"/>
    </location>
</feature>
<keyword evidence="5" id="KW-1185">Reference proteome</keyword>
<evidence type="ECO:0000313" key="5">
    <source>
        <dbReference type="Proteomes" id="UP000036987"/>
    </source>
</evidence>
<evidence type="ECO:0000256" key="1">
    <source>
        <dbReference type="ARBA" id="ARBA00022658"/>
    </source>
</evidence>
<protein>
    <submittedName>
        <fullName evidence="4">Rop guanine nucleotide exchange factor 3</fullName>
    </submittedName>
</protein>
<proteinExistence type="predicted"/>
<sequence>MSNEIQECGLTQEVEQALELQMMKEKLSKLLLGEDMSGIGNGKGHVCTAQAISNSMTNLYANVFGQFKKLEPISQKQAMLWKREKNWLLSSCDYMVDQYGKPRLDIANNIPGLKKLDALLLEILDGFTNNEFEYKDKSNLESDIRSPPLGLFKQRYEDKWWLPMPCLSRFGLSENCRRILIKGRESANQIHKAVKAINNDVLAEIEIPEAYIATLPKCGKQLVGEAVHRYMSTASQSDFLDVEVLKYLDIKSEHEALYIADKMEASMCIWKRKNENSSKSSWMGVVDAKNENLAIRAKSVLSALKGRYSTLSQTILDCFKIENNKDVGHAILESYSRVLESLAFNIAARIEDVLYIDECVKNEFDMEMKKVVAEEMKEIEQRLMENKIHEACVEFKLSRLEKLKKIEQLHDHIFFWILEEIT</sequence>
<dbReference type="InterPro" id="IPR005512">
    <property type="entry name" value="PRONE_dom"/>
</dbReference>